<gene>
    <name evidence="2" type="ORF">MAUB_30800</name>
</gene>
<keyword evidence="1" id="KW-1133">Transmembrane helix</keyword>
<evidence type="ECO:0000313" key="3">
    <source>
        <dbReference type="Proteomes" id="UP000465609"/>
    </source>
</evidence>
<feature type="transmembrane region" description="Helical" evidence="1">
    <location>
        <begin position="17"/>
        <end position="39"/>
    </location>
</feature>
<name>A0ABM7IER1_9MYCO</name>
<dbReference type="Proteomes" id="UP000465609">
    <property type="component" value="Chromosome"/>
</dbReference>
<keyword evidence="1" id="KW-0472">Membrane</keyword>
<evidence type="ECO:0000313" key="2">
    <source>
        <dbReference type="EMBL" id="BBX85207.1"/>
    </source>
</evidence>
<protein>
    <submittedName>
        <fullName evidence="2">Uncharacterized protein</fullName>
    </submittedName>
</protein>
<accession>A0ABM7IER1</accession>
<sequence length="113" mass="12494">MNPALDARIHTMFMRDVIIASTLAAAMWATLIFVFTAAFSVIDSTAVKAILAIAFAVLGVFNSMGLLSMSRRYKIEREHVYGEDIHHIDANRQARKAIRNSRQATRSLATSPA</sequence>
<evidence type="ECO:0000256" key="1">
    <source>
        <dbReference type="SAM" id="Phobius"/>
    </source>
</evidence>
<dbReference type="RefSeq" id="WP_138233106.1">
    <property type="nucleotide sequence ID" value="NZ_AP022577.1"/>
</dbReference>
<keyword evidence="3" id="KW-1185">Reference proteome</keyword>
<feature type="transmembrane region" description="Helical" evidence="1">
    <location>
        <begin position="45"/>
        <end position="67"/>
    </location>
</feature>
<dbReference type="EMBL" id="AP022577">
    <property type="protein sequence ID" value="BBX85207.1"/>
    <property type="molecule type" value="Genomic_DNA"/>
</dbReference>
<organism evidence="2 3">
    <name type="scientific">Mycolicibacterium aubagnense</name>
    <dbReference type="NCBI Taxonomy" id="319707"/>
    <lineage>
        <taxon>Bacteria</taxon>
        <taxon>Bacillati</taxon>
        <taxon>Actinomycetota</taxon>
        <taxon>Actinomycetes</taxon>
        <taxon>Mycobacteriales</taxon>
        <taxon>Mycobacteriaceae</taxon>
        <taxon>Mycolicibacterium</taxon>
    </lineage>
</organism>
<keyword evidence="1" id="KW-0812">Transmembrane</keyword>
<reference evidence="2 3" key="1">
    <citation type="journal article" date="2019" name="Emerg. Microbes Infect.">
        <title>Comprehensive subspecies identification of 175 nontuberculous mycobacteria species based on 7547 genomic profiles.</title>
        <authorList>
            <person name="Matsumoto Y."/>
            <person name="Kinjo T."/>
            <person name="Motooka D."/>
            <person name="Nabeya D."/>
            <person name="Jung N."/>
            <person name="Uechi K."/>
            <person name="Horii T."/>
            <person name="Iida T."/>
            <person name="Fujita J."/>
            <person name="Nakamura S."/>
        </authorList>
    </citation>
    <scope>NUCLEOTIDE SEQUENCE [LARGE SCALE GENOMIC DNA]</scope>
    <source>
        <strain evidence="2 3">JCM 15296</strain>
    </source>
</reference>
<proteinExistence type="predicted"/>